<dbReference type="Pfam" id="PF12900">
    <property type="entry name" value="Pyridox_ox_2"/>
    <property type="match status" value="1"/>
</dbReference>
<sequence length="149" mass="17072">MDLSMSRDEREKFLAEVRVGVLAVPDDRPGLAPLQLPIWYDYRPGGQVVLLTDRGSRKAELLRGSGRMSFCVQDENAPYRYVSVEGPVTVEDRVDHDEWEALAHRYLPPEEAASYLAANRHQLDDYATFRMRPEHWRTADFAAFAATFN</sequence>
<protein>
    <submittedName>
        <fullName evidence="1">Pyridoxamine 5'-phosphate oxidase family protein</fullName>
    </submittedName>
</protein>
<proteinExistence type="predicted"/>
<dbReference type="Gene3D" id="2.30.110.10">
    <property type="entry name" value="Electron Transport, Fmn-binding Protein, Chain A"/>
    <property type="match status" value="1"/>
</dbReference>
<keyword evidence="2" id="KW-1185">Reference proteome</keyword>
<dbReference type="Proteomes" id="UP001597018">
    <property type="component" value="Unassembled WGS sequence"/>
</dbReference>
<reference evidence="2" key="1">
    <citation type="journal article" date="2019" name="Int. J. Syst. Evol. Microbiol.">
        <title>The Global Catalogue of Microorganisms (GCM) 10K type strain sequencing project: providing services to taxonomists for standard genome sequencing and annotation.</title>
        <authorList>
            <consortium name="The Broad Institute Genomics Platform"/>
            <consortium name="The Broad Institute Genome Sequencing Center for Infectious Disease"/>
            <person name="Wu L."/>
            <person name="Ma J."/>
        </authorList>
    </citation>
    <scope>NUCLEOTIDE SEQUENCE [LARGE SCALE GENOMIC DNA]</scope>
    <source>
        <strain evidence="2">CCUG 56401</strain>
    </source>
</reference>
<gene>
    <name evidence="1" type="ORF">ACFQ16_28375</name>
</gene>
<evidence type="ECO:0000313" key="2">
    <source>
        <dbReference type="Proteomes" id="UP001597018"/>
    </source>
</evidence>
<dbReference type="InterPro" id="IPR024747">
    <property type="entry name" value="Pyridox_Oxase-rel"/>
</dbReference>
<accession>A0ABW3FZ52</accession>
<dbReference type="RefSeq" id="WP_263253191.1">
    <property type="nucleotide sequence ID" value="NZ_BAABLT010000039.1"/>
</dbReference>
<dbReference type="SUPFAM" id="SSF50475">
    <property type="entry name" value="FMN-binding split barrel"/>
    <property type="match status" value="1"/>
</dbReference>
<organism evidence="1 2">
    <name type="scientific">Saccharopolyspora rosea</name>
    <dbReference type="NCBI Taxonomy" id="524884"/>
    <lineage>
        <taxon>Bacteria</taxon>
        <taxon>Bacillati</taxon>
        <taxon>Actinomycetota</taxon>
        <taxon>Actinomycetes</taxon>
        <taxon>Pseudonocardiales</taxon>
        <taxon>Pseudonocardiaceae</taxon>
        <taxon>Saccharopolyspora</taxon>
    </lineage>
</organism>
<evidence type="ECO:0000313" key="1">
    <source>
        <dbReference type="EMBL" id="MFD0923679.1"/>
    </source>
</evidence>
<dbReference type="InterPro" id="IPR012349">
    <property type="entry name" value="Split_barrel_FMN-bd"/>
</dbReference>
<comment type="caution">
    <text evidence="1">The sequence shown here is derived from an EMBL/GenBank/DDBJ whole genome shotgun (WGS) entry which is preliminary data.</text>
</comment>
<name>A0ABW3FZ52_9PSEU</name>
<dbReference type="EMBL" id="JBHTIW010000039">
    <property type="protein sequence ID" value="MFD0923679.1"/>
    <property type="molecule type" value="Genomic_DNA"/>
</dbReference>